<feature type="signal peptide" evidence="1">
    <location>
        <begin position="1"/>
        <end position="19"/>
    </location>
</feature>
<accession>A0ABS0FA59</accession>
<evidence type="ECO:0000313" key="2">
    <source>
        <dbReference type="EMBL" id="MBF8456557.1"/>
    </source>
</evidence>
<dbReference type="Proteomes" id="UP000660070">
    <property type="component" value="Unassembled WGS sequence"/>
</dbReference>
<feature type="chain" id="PRO_5045990870" description="WG repeat protein" evidence="1">
    <location>
        <begin position="20"/>
        <end position="252"/>
    </location>
</feature>
<evidence type="ECO:0008006" key="4">
    <source>
        <dbReference type="Google" id="ProtNLM"/>
    </source>
</evidence>
<sequence length="252" mass="29952">MKICKIIFLFLICSLSAQKNLAFDSLKLKEVRDLFADDYGNIYLYKNKDFSFTKYDSLGNQKGKLMLTLPFKIQSVQNPLNIPSFSENAQELKFFDQNLNEIQTVNFRQKFGFIRMVYAEDLQQLWLLDESMKRLIQYNFRDNKIVNSFPFDINFEDLTDFLVFESKVYFLGRNQFSVYNFKAEKIIELPFKNGRRLRRENQNILIMSENSVQKFEDLTLKTIFSSQNSQIVDKNSAAYFVIKDNKLYLYKP</sequence>
<organism evidence="2 3">
    <name type="scientific">Kaistella gelatinilytica</name>
    <dbReference type="NCBI Taxonomy" id="2787636"/>
    <lineage>
        <taxon>Bacteria</taxon>
        <taxon>Pseudomonadati</taxon>
        <taxon>Bacteroidota</taxon>
        <taxon>Flavobacteriia</taxon>
        <taxon>Flavobacteriales</taxon>
        <taxon>Weeksellaceae</taxon>
        <taxon>Chryseobacterium group</taxon>
        <taxon>Kaistella</taxon>
    </lineage>
</organism>
<comment type="caution">
    <text evidence="2">The sequence shown here is derived from an EMBL/GenBank/DDBJ whole genome shotgun (WGS) entry which is preliminary data.</text>
</comment>
<gene>
    <name evidence="2" type="ORF">IV494_05120</name>
</gene>
<evidence type="ECO:0000256" key="1">
    <source>
        <dbReference type="SAM" id="SignalP"/>
    </source>
</evidence>
<dbReference type="RefSeq" id="WP_196079065.1">
    <property type="nucleotide sequence ID" value="NZ_JADPVI010000001.1"/>
</dbReference>
<keyword evidence="3" id="KW-1185">Reference proteome</keyword>
<proteinExistence type="predicted"/>
<keyword evidence="1" id="KW-0732">Signal</keyword>
<reference evidence="2 3" key="1">
    <citation type="submission" date="2020-11" db="EMBL/GenBank/DDBJ databases">
        <title>Kaistella gelatinilytica sp. nov., a flavobacterium isolated from Antarctic Soil.</title>
        <authorList>
            <person name="Li J."/>
        </authorList>
    </citation>
    <scope>NUCLEOTIDE SEQUENCE [LARGE SCALE GENOMIC DNA]</scope>
    <source>
        <strain evidence="2 3">G5-32</strain>
    </source>
</reference>
<evidence type="ECO:0000313" key="3">
    <source>
        <dbReference type="Proteomes" id="UP000660070"/>
    </source>
</evidence>
<name>A0ABS0FA59_9FLAO</name>
<protein>
    <recommendedName>
        <fullName evidence="4">WG repeat protein</fullName>
    </recommendedName>
</protein>
<dbReference type="EMBL" id="JADPVI010000001">
    <property type="protein sequence ID" value="MBF8456557.1"/>
    <property type="molecule type" value="Genomic_DNA"/>
</dbReference>